<dbReference type="AlphaFoldDB" id="A0A0E9SF45"/>
<feature type="coiled-coil region" evidence="1">
    <location>
        <begin position="5"/>
        <end position="46"/>
    </location>
</feature>
<reference evidence="2" key="1">
    <citation type="submission" date="2014-11" db="EMBL/GenBank/DDBJ databases">
        <authorList>
            <person name="Amaro Gonzalez C."/>
        </authorList>
    </citation>
    <scope>NUCLEOTIDE SEQUENCE</scope>
</reference>
<dbReference type="EMBL" id="GBXM01069287">
    <property type="protein sequence ID" value="JAH39290.1"/>
    <property type="molecule type" value="Transcribed_RNA"/>
</dbReference>
<sequence>MLEVNGQLRDNLNKAQLDIQALQSMIGESNQELEELRGKLRDYIMNMSSKVRPDKHSAALLL</sequence>
<accession>A0A0E9SF45</accession>
<keyword evidence="1" id="KW-0175">Coiled coil</keyword>
<protein>
    <submittedName>
        <fullName evidence="2">Uncharacterized protein</fullName>
    </submittedName>
</protein>
<evidence type="ECO:0000313" key="2">
    <source>
        <dbReference type="EMBL" id="JAH39290.1"/>
    </source>
</evidence>
<reference evidence="2" key="2">
    <citation type="journal article" date="2015" name="Fish Shellfish Immunol.">
        <title>Early steps in the European eel (Anguilla anguilla)-Vibrio vulnificus interaction in the gills: Role of the RtxA13 toxin.</title>
        <authorList>
            <person name="Callol A."/>
            <person name="Pajuelo D."/>
            <person name="Ebbesson L."/>
            <person name="Teles M."/>
            <person name="MacKenzie S."/>
            <person name="Amaro C."/>
        </authorList>
    </citation>
    <scope>NUCLEOTIDE SEQUENCE</scope>
</reference>
<evidence type="ECO:0000256" key="1">
    <source>
        <dbReference type="SAM" id="Coils"/>
    </source>
</evidence>
<organism evidence="2">
    <name type="scientific">Anguilla anguilla</name>
    <name type="common">European freshwater eel</name>
    <name type="synonym">Muraena anguilla</name>
    <dbReference type="NCBI Taxonomy" id="7936"/>
    <lineage>
        <taxon>Eukaryota</taxon>
        <taxon>Metazoa</taxon>
        <taxon>Chordata</taxon>
        <taxon>Craniata</taxon>
        <taxon>Vertebrata</taxon>
        <taxon>Euteleostomi</taxon>
        <taxon>Actinopterygii</taxon>
        <taxon>Neopterygii</taxon>
        <taxon>Teleostei</taxon>
        <taxon>Anguilliformes</taxon>
        <taxon>Anguillidae</taxon>
        <taxon>Anguilla</taxon>
    </lineage>
</organism>
<name>A0A0E9SF45_ANGAN</name>
<proteinExistence type="predicted"/>